<keyword evidence="8" id="KW-1185">Reference proteome</keyword>
<dbReference type="PANTHER" id="PTHR30532:SF25">
    <property type="entry name" value="IRON(III) DICITRATE-BINDING PERIPLASMIC PROTEIN"/>
    <property type="match status" value="1"/>
</dbReference>
<accession>A0A255G5K6</accession>
<reference evidence="7 8" key="1">
    <citation type="submission" date="2017-07" db="EMBL/GenBank/DDBJ databases">
        <title>Draft whole genome sequences of clinical Proprionibacteriaceae strains.</title>
        <authorList>
            <person name="Bernier A.-M."/>
            <person name="Bernard K."/>
            <person name="Domingo M.-C."/>
        </authorList>
    </citation>
    <scope>NUCLEOTIDE SEQUENCE [LARGE SCALE GENOMIC DNA]</scope>
    <source>
        <strain evidence="7 8">NML 030167</strain>
    </source>
</reference>
<evidence type="ECO:0000256" key="3">
    <source>
        <dbReference type="ARBA" id="ARBA00022448"/>
    </source>
</evidence>
<evidence type="ECO:0000259" key="6">
    <source>
        <dbReference type="PROSITE" id="PS50983"/>
    </source>
</evidence>
<evidence type="ECO:0000256" key="5">
    <source>
        <dbReference type="SAM" id="MobiDB-lite"/>
    </source>
</evidence>
<dbReference type="CDD" id="cd01146">
    <property type="entry name" value="FhuD"/>
    <property type="match status" value="1"/>
</dbReference>
<comment type="similarity">
    <text evidence="2">Belongs to the bacterial solute-binding protein 8 family.</text>
</comment>
<evidence type="ECO:0000313" key="8">
    <source>
        <dbReference type="Proteomes" id="UP000215896"/>
    </source>
</evidence>
<evidence type="ECO:0000256" key="2">
    <source>
        <dbReference type="ARBA" id="ARBA00008814"/>
    </source>
</evidence>
<feature type="domain" description="Fe/B12 periplasmic-binding" evidence="6">
    <location>
        <begin position="68"/>
        <end position="324"/>
    </location>
</feature>
<keyword evidence="4" id="KW-0732">Signal</keyword>
<dbReference type="Gene3D" id="3.40.50.1980">
    <property type="entry name" value="Nitrogenase molybdenum iron protein domain"/>
    <property type="match status" value="2"/>
</dbReference>
<dbReference type="Proteomes" id="UP000215896">
    <property type="component" value="Unassembled WGS sequence"/>
</dbReference>
<comment type="subcellular location">
    <subcellularLocation>
        <location evidence="1">Cell envelope</location>
    </subcellularLocation>
</comment>
<dbReference type="InterPro" id="IPR002491">
    <property type="entry name" value="ABC_transptr_periplasmic_BD"/>
</dbReference>
<name>A0A255G5K6_9ACTN</name>
<dbReference type="OrthoDB" id="9793175at2"/>
<dbReference type="EMBL" id="NMVO01000016">
    <property type="protein sequence ID" value="OYO10752.1"/>
    <property type="molecule type" value="Genomic_DNA"/>
</dbReference>
<proteinExistence type="inferred from homology"/>
<gene>
    <name evidence="7" type="ORF">CGZ94_16130</name>
</gene>
<dbReference type="GO" id="GO:0030288">
    <property type="term" value="C:outer membrane-bounded periplasmic space"/>
    <property type="evidence" value="ECO:0007669"/>
    <property type="project" value="TreeGrafter"/>
</dbReference>
<evidence type="ECO:0000256" key="1">
    <source>
        <dbReference type="ARBA" id="ARBA00004196"/>
    </source>
</evidence>
<evidence type="ECO:0000256" key="4">
    <source>
        <dbReference type="ARBA" id="ARBA00022729"/>
    </source>
</evidence>
<keyword evidence="3" id="KW-0813">Transport</keyword>
<organism evidence="7 8">
    <name type="scientific">Enemella evansiae</name>
    <dbReference type="NCBI Taxonomy" id="2016499"/>
    <lineage>
        <taxon>Bacteria</taxon>
        <taxon>Bacillati</taxon>
        <taxon>Actinomycetota</taxon>
        <taxon>Actinomycetes</taxon>
        <taxon>Propionibacteriales</taxon>
        <taxon>Propionibacteriaceae</taxon>
        <taxon>Enemella</taxon>
    </lineage>
</organism>
<comment type="caution">
    <text evidence="7">The sequence shown here is derived from an EMBL/GenBank/DDBJ whole genome shotgun (WGS) entry which is preliminary data.</text>
</comment>
<dbReference type="AlphaFoldDB" id="A0A255G5K6"/>
<protein>
    <submittedName>
        <fullName evidence="7">ABC transporter substrate-binding protein</fullName>
    </submittedName>
</protein>
<dbReference type="InterPro" id="IPR051313">
    <property type="entry name" value="Bact_iron-sidero_bind"/>
</dbReference>
<feature type="region of interest" description="Disordered" evidence="5">
    <location>
        <begin position="9"/>
        <end position="46"/>
    </location>
</feature>
<evidence type="ECO:0000313" key="7">
    <source>
        <dbReference type="EMBL" id="OYO10752.1"/>
    </source>
</evidence>
<dbReference type="GO" id="GO:1901678">
    <property type="term" value="P:iron coordination entity transport"/>
    <property type="evidence" value="ECO:0007669"/>
    <property type="project" value="UniProtKB-ARBA"/>
</dbReference>
<dbReference type="PANTHER" id="PTHR30532">
    <property type="entry name" value="IRON III DICITRATE-BINDING PERIPLASMIC PROTEIN"/>
    <property type="match status" value="1"/>
</dbReference>
<dbReference type="PROSITE" id="PS50983">
    <property type="entry name" value="FE_B12_PBP"/>
    <property type="match status" value="1"/>
</dbReference>
<dbReference type="Pfam" id="PF01497">
    <property type="entry name" value="Peripla_BP_2"/>
    <property type="match status" value="1"/>
</dbReference>
<dbReference type="SUPFAM" id="SSF53807">
    <property type="entry name" value="Helical backbone' metal receptor"/>
    <property type="match status" value="1"/>
</dbReference>
<sequence length="324" mass="33933">MLWLTGCAAGEARPSGGAGNTEVATGGKGFGSAEQQTAAMGSDAAPGVFPRTIKHANGTTEIKQKPQRVVVLDTGELDAAVSLGVIPVGLSTNEGANPVPSYLAPQVIDARRVGEMNNLNLEAIAALKPDLILSSKLRHDKLYPQLSQIAPTVFSVRPGYTWKENFRLAADALGEETRGDAVMKSYDDAAAALKTKVGANPPKVSLVRFMPGKLRLYANKSLIGVILADAGFQRPENQNVDELAVEISPENISQADADLVFWSSYGDPGATGETATIEGAGWKALPAVQQGRAHRVSDDTWFLGLGPTGAQAILADLQGFVGAS</sequence>